<dbReference type="KEGG" id="orz:FNH13_06870"/>
<keyword evidence="2" id="KW-1185">Reference proteome</keyword>
<protein>
    <submittedName>
        <fullName evidence="1">Uncharacterized protein</fullName>
    </submittedName>
</protein>
<evidence type="ECO:0000313" key="2">
    <source>
        <dbReference type="Proteomes" id="UP000315395"/>
    </source>
</evidence>
<gene>
    <name evidence="1" type="ORF">FNH13_06870</name>
</gene>
<name>A0A516G995_9MICO</name>
<reference evidence="1 2" key="1">
    <citation type="submission" date="2019-07" db="EMBL/GenBank/DDBJ databases">
        <title>complete genome sequencing of Ornithinimicrobium sp. H23M54.</title>
        <authorList>
            <person name="Bae J.-W."/>
            <person name="Lee S.-Y."/>
        </authorList>
    </citation>
    <scope>NUCLEOTIDE SEQUENCE [LARGE SCALE GENOMIC DNA]</scope>
    <source>
        <strain evidence="1 2">H23M54</strain>
    </source>
</reference>
<organism evidence="1 2">
    <name type="scientific">Ornithinimicrobium ciconiae</name>
    <dbReference type="NCBI Taxonomy" id="2594265"/>
    <lineage>
        <taxon>Bacteria</taxon>
        <taxon>Bacillati</taxon>
        <taxon>Actinomycetota</taxon>
        <taxon>Actinomycetes</taxon>
        <taxon>Micrococcales</taxon>
        <taxon>Ornithinimicrobiaceae</taxon>
        <taxon>Ornithinimicrobium</taxon>
    </lineage>
</organism>
<dbReference type="Proteomes" id="UP000315395">
    <property type="component" value="Chromosome"/>
</dbReference>
<dbReference type="OrthoDB" id="1350443at2"/>
<dbReference type="RefSeq" id="WP_143782779.1">
    <property type="nucleotide sequence ID" value="NZ_CP041616.1"/>
</dbReference>
<proteinExistence type="predicted"/>
<sequence>MKSRSIIAVQEWPHESRTAAQLVIKQFGEPNEVSATELTWHGAAPWKRVVATEWYENHNFPVPHVDCIECVIDYAVSPEKLSELALFDGSIRVDRTAGEVSVRCRSIASDTLKFNLVHDIVTGKRTAQDARDYHVKEVLDATRGEPTPYRDKLRIPPQVNTKDPGEQVLNEEELRTIADSDVALIAPLALARQAAPRHP</sequence>
<evidence type="ECO:0000313" key="1">
    <source>
        <dbReference type="EMBL" id="QDO88104.1"/>
    </source>
</evidence>
<dbReference type="AlphaFoldDB" id="A0A516G995"/>
<accession>A0A516G995</accession>
<dbReference type="EMBL" id="CP041616">
    <property type="protein sequence ID" value="QDO88104.1"/>
    <property type="molecule type" value="Genomic_DNA"/>
</dbReference>